<accession>A0A9W9MB89</accession>
<dbReference type="SMART" id="SM00028">
    <property type="entry name" value="TPR"/>
    <property type="match status" value="2"/>
</dbReference>
<dbReference type="Proteomes" id="UP001150904">
    <property type="component" value="Unassembled WGS sequence"/>
</dbReference>
<gene>
    <name evidence="4" type="ORF">N7498_008912</name>
</gene>
<comment type="caution">
    <text evidence="4">The sequence shown here is derived from an EMBL/GenBank/DDBJ whole genome shotgun (WGS) entry which is preliminary data.</text>
</comment>
<dbReference type="PANTHER" id="PTHR46082:SF6">
    <property type="entry name" value="AAA+ ATPASE DOMAIN-CONTAINING PROTEIN-RELATED"/>
    <property type="match status" value="1"/>
</dbReference>
<dbReference type="InterPro" id="IPR053137">
    <property type="entry name" value="NLR-like"/>
</dbReference>
<keyword evidence="5" id="KW-1185">Reference proteome</keyword>
<keyword evidence="1" id="KW-0802">TPR repeat</keyword>
<dbReference type="EMBL" id="JAPQKR010000015">
    <property type="protein sequence ID" value="KAJ5195474.1"/>
    <property type="molecule type" value="Genomic_DNA"/>
</dbReference>
<dbReference type="InterPro" id="IPR019734">
    <property type="entry name" value="TPR_rpt"/>
</dbReference>
<dbReference type="SUPFAM" id="SSF52540">
    <property type="entry name" value="P-loop containing nucleoside triphosphate hydrolases"/>
    <property type="match status" value="1"/>
</dbReference>
<sequence length="607" mass="67287">MEAAGLMNDFPCVVIRGIYDYADSHKNKEWQGYAAAVAAAYAKELLLVVPVNQVDETRIAQDTLGNSVDRFIIPLDLTAVPLIESFVGRQAELETAFGNICSRQMPIAILHGLGGIGKTQLAIRFARDHQHEFTAIFWLNGKDRSTLLQSLSSVLPRLPRHSQENGAIDDEELEQRAKYMLNWLAKNGNSRWLLIFDNIDQYSPITSGIGDEYDIGAFFPSADHGSILITSRLSGLSELGKSFPVGRLETTDAIQLLLQNSGLLADATKTLQDSLVTVALINRLDGLPLAVVIAAAFMRQTGTSITEYVQYYQQSCHNLILVVSINRATYCKRGSSHFMTYKSGTRAQHYCYYCLLASIAEIFSASHSSDVPSWLEEILLSGLSFKNRVKHLIGFSLLEAKQQEGSYAMHPVVQSWCHHVARTDGIVNPGQICEIALISVGWTVPSASERNYSELQQRLIPHANYVRLGEMFGNDIAGWEAFHGLGNLYKDQGKLKEAEEMYQRALAGKEKALGPDHTSTLNTVNNLGLLYADQGKLKEAEEMYQRALAGLEMALGPDHISTRHVANNLGVLYKDQGKLEETEGHTEKECKRAKMMHSSSPTKYGGW</sequence>
<dbReference type="SUPFAM" id="SSF48452">
    <property type="entry name" value="TPR-like"/>
    <property type="match status" value="1"/>
</dbReference>
<dbReference type="GO" id="GO:0003824">
    <property type="term" value="F:catalytic activity"/>
    <property type="evidence" value="ECO:0007669"/>
    <property type="project" value="InterPro"/>
</dbReference>
<dbReference type="GO" id="GO:0009116">
    <property type="term" value="P:nucleoside metabolic process"/>
    <property type="evidence" value="ECO:0007669"/>
    <property type="project" value="InterPro"/>
</dbReference>
<dbReference type="OrthoDB" id="1658288at2759"/>
<evidence type="ECO:0000313" key="4">
    <source>
        <dbReference type="EMBL" id="KAJ5195474.1"/>
    </source>
</evidence>
<dbReference type="InterPro" id="IPR011990">
    <property type="entry name" value="TPR-like_helical_dom_sf"/>
</dbReference>
<feature type="repeat" description="TPR" evidence="1">
    <location>
        <begin position="479"/>
        <end position="512"/>
    </location>
</feature>
<dbReference type="Pfam" id="PF13424">
    <property type="entry name" value="TPR_12"/>
    <property type="match status" value="1"/>
</dbReference>
<dbReference type="SUPFAM" id="SSF53167">
    <property type="entry name" value="Purine and uridine phosphorylases"/>
    <property type="match status" value="1"/>
</dbReference>
<evidence type="ECO:0000256" key="1">
    <source>
        <dbReference type="PROSITE-ProRule" id="PRU00339"/>
    </source>
</evidence>
<dbReference type="GeneID" id="83183275"/>
<dbReference type="PRINTS" id="PR00364">
    <property type="entry name" value="DISEASERSIST"/>
</dbReference>
<dbReference type="InterPro" id="IPR035994">
    <property type="entry name" value="Nucleoside_phosphorylase_sf"/>
</dbReference>
<name>A0A9W9MB89_9EURO</name>
<dbReference type="InterPro" id="IPR027417">
    <property type="entry name" value="P-loop_NTPase"/>
</dbReference>
<evidence type="ECO:0000259" key="3">
    <source>
        <dbReference type="Pfam" id="PF00931"/>
    </source>
</evidence>
<dbReference type="PANTHER" id="PTHR46082">
    <property type="entry name" value="ATP/GTP-BINDING PROTEIN-RELATED"/>
    <property type="match status" value="1"/>
</dbReference>
<dbReference type="RefSeq" id="XP_058305962.1">
    <property type="nucleotide sequence ID" value="XM_058455974.1"/>
</dbReference>
<dbReference type="PROSITE" id="PS50005">
    <property type="entry name" value="TPR"/>
    <property type="match status" value="2"/>
</dbReference>
<dbReference type="AlphaFoldDB" id="A0A9W9MB89"/>
<dbReference type="Gene3D" id="3.40.50.300">
    <property type="entry name" value="P-loop containing nucleotide triphosphate hydrolases"/>
    <property type="match status" value="1"/>
</dbReference>
<protein>
    <recommendedName>
        <fullName evidence="3">NB-ARC domain-containing protein</fullName>
    </recommendedName>
</protein>
<evidence type="ECO:0000313" key="5">
    <source>
        <dbReference type="Proteomes" id="UP001150904"/>
    </source>
</evidence>
<proteinExistence type="predicted"/>
<dbReference type="InterPro" id="IPR002182">
    <property type="entry name" value="NB-ARC"/>
</dbReference>
<dbReference type="Gene3D" id="1.25.40.10">
    <property type="entry name" value="Tetratricopeptide repeat domain"/>
    <property type="match status" value="1"/>
</dbReference>
<feature type="compositionally biased region" description="Basic and acidic residues" evidence="2">
    <location>
        <begin position="579"/>
        <end position="592"/>
    </location>
</feature>
<feature type="region of interest" description="Disordered" evidence="2">
    <location>
        <begin position="579"/>
        <end position="607"/>
    </location>
</feature>
<feature type="repeat" description="TPR" evidence="1">
    <location>
        <begin position="521"/>
        <end position="554"/>
    </location>
</feature>
<dbReference type="GO" id="GO:0043531">
    <property type="term" value="F:ADP binding"/>
    <property type="evidence" value="ECO:0007669"/>
    <property type="project" value="InterPro"/>
</dbReference>
<dbReference type="Gene3D" id="3.40.50.1580">
    <property type="entry name" value="Nucleoside phosphorylase domain"/>
    <property type="match status" value="1"/>
</dbReference>
<feature type="compositionally biased region" description="Polar residues" evidence="2">
    <location>
        <begin position="597"/>
        <end position="607"/>
    </location>
</feature>
<organism evidence="4 5">
    <name type="scientific">Penicillium cinerascens</name>
    <dbReference type="NCBI Taxonomy" id="70096"/>
    <lineage>
        <taxon>Eukaryota</taxon>
        <taxon>Fungi</taxon>
        <taxon>Dikarya</taxon>
        <taxon>Ascomycota</taxon>
        <taxon>Pezizomycotina</taxon>
        <taxon>Eurotiomycetes</taxon>
        <taxon>Eurotiomycetidae</taxon>
        <taxon>Eurotiales</taxon>
        <taxon>Aspergillaceae</taxon>
        <taxon>Penicillium</taxon>
    </lineage>
</organism>
<evidence type="ECO:0000256" key="2">
    <source>
        <dbReference type="SAM" id="MobiDB-lite"/>
    </source>
</evidence>
<reference evidence="4" key="2">
    <citation type="journal article" date="2023" name="IMA Fungus">
        <title>Comparative genomic study of the Penicillium genus elucidates a diverse pangenome and 15 lateral gene transfer events.</title>
        <authorList>
            <person name="Petersen C."/>
            <person name="Sorensen T."/>
            <person name="Nielsen M.R."/>
            <person name="Sondergaard T.E."/>
            <person name="Sorensen J.L."/>
            <person name="Fitzpatrick D.A."/>
            <person name="Frisvad J.C."/>
            <person name="Nielsen K.L."/>
        </authorList>
    </citation>
    <scope>NUCLEOTIDE SEQUENCE</scope>
    <source>
        <strain evidence="4">IBT 15544</strain>
    </source>
</reference>
<feature type="domain" description="NB-ARC" evidence="3">
    <location>
        <begin position="102"/>
        <end position="239"/>
    </location>
</feature>
<dbReference type="Pfam" id="PF00931">
    <property type="entry name" value="NB-ARC"/>
    <property type="match status" value="1"/>
</dbReference>
<reference evidence="4" key="1">
    <citation type="submission" date="2022-12" db="EMBL/GenBank/DDBJ databases">
        <authorList>
            <person name="Petersen C."/>
        </authorList>
    </citation>
    <scope>NUCLEOTIDE SEQUENCE</scope>
    <source>
        <strain evidence="4">IBT 15544</strain>
    </source>
</reference>